<comment type="caution">
    <text evidence="2">The sequence shown here is derived from an EMBL/GenBank/DDBJ whole genome shotgun (WGS) entry which is preliminary data.</text>
</comment>
<dbReference type="InterPro" id="IPR016181">
    <property type="entry name" value="Acyl_CoA_acyltransferase"/>
</dbReference>
<dbReference type="Pfam" id="PF00583">
    <property type="entry name" value="Acetyltransf_1"/>
    <property type="match status" value="1"/>
</dbReference>
<accession>A0ABV9H6M9</accession>
<dbReference type="Gene3D" id="3.40.630.30">
    <property type="match status" value="1"/>
</dbReference>
<dbReference type="GO" id="GO:0016746">
    <property type="term" value="F:acyltransferase activity"/>
    <property type="evidence" value="ECO:0007669"/>
    <property type="project" value="UniProtKB-KW"/>
</dbReference>
<dbReference type="Proteomes" id="UP001596042">
    <property type="component" value="Unassembled WGS sequence"/>
</dbReference>
<keyword evidence="3" id="KW-1185">Reference proteome</keyword>
<name>A0ABV9H6M9_9HYPH</name>
<keyword evidence="2" id="KW-0012">Acyltransferase</keyword>
<dbReference type="SUPFAM" id="SSF55729">
    <property type="entry name" value="Acyl-CoA N-acyltransferases (Nat)"/>
    <property type="match status" value="1"/>
</dbReference>
<proteinExistence type="predicted"/>
<feature type="domain" description="N-acetyltransferase" evidence="1">
    <location>
        <begin position="34"/>
        <end position="176"/>
    </location>
</feature>
<reference evidence="3" key="1">
    <citation type="journal article" date="2019" name="Int. J. Syst. Evol. Microbiol.">
        <title>The Global Catalogue of Microorganisms (GCM) 10K type strain sequencing project: providing services to taxonomists for standard genome sequencing and annotation.</title>
        <authorList>
            <consortium name="The Broad Institute Genomics Platform"/>
            <consortium name="The Broad Institute Genome Sequencing Center for Infectious Disease"/>
            <person name="Wu L."/>
            <person name="Ma J."/>
        </authorList>
    </citation>
    <scope>NUCLEOTIDE SEQUENCE [LARGE SCALE GENOMIC DNA]</scope>
    <source>
        <strain evidence="3">CGMCC 1.15731</strain>
    </source>
</reference>
<gene>
    <name evidence="2" type="ORF">ACFO1V_07530</name>
</gene>
<keyword evidence="2" id="KW-0808">Transferase</keyword>
<evidence type="ECO:0000259" key="1">
    <source>
        <dbReference type="PROSITE" id="PS51186"/>
    </source>
</evidence>
<protein>
    <submittedName>
        <fullName evidence="2">GNAT family N-acetyltransferase</fullName>
        <ecNumber evidence="2">2.3.1.-</ecNumber>
    </submittedName>
</protein>
<dbReference type="InterPro" id="IPR000182">
    <property type="entry name" value="GNAT_dom"/>
</dbReference>
<organism evidence="2 3">
    <name type="scientific">Daeguia caeni</name>
    <dbReference type="NCBI Taxonomy" id="439612"/>
    <lineage>
        <taxon>Bacteria</taxon>
        <taxon>Pseudomonadati</taxon>
        <taxon>Pseudomonadota</taxon>
        <taxon>Alphaproteobacteria</taxon>
        <taxon>Hyphomicrobiales</taxon>
        <taxon>Brucellaceae</taxon>
        <taxon>Daeguia</taxon>
    </lineage>
</organism>
<dbReference type="PROSITE" id="PS51186">
    <property type="entry name" value="GNAT"/>
    <property type="match status" value="1"/>
</dbReference>
<dbReference type="CDD" id="cd04301">
    <property type="entry name" value="NAT_SF"/>
    <property type="match status" value="1"/>
</dbReference>
<dbReference type="EC" id="2.3.1.-" evidence="2"/>
<sequence length="176" mass="20297">MAETAGRILHTRVTRLEMTQRPTFTPPVPVGMRLAIMRATNTPVHFYRYLYEQVGRPHHWTMRRLQSDEELVRAIHAETCEIHILYVDGCPVGFAETDYAVPHQAEILHFGLMCDYQGRGLGKFFLHETVSAAWLKDPQKIIIQTNTLDSPRALQLYQKMGFSPVSWSEETVIAWD</sequence>
<evidence type="ECO:0000313" key="3">
    <source>
        <dbReference type="Proteomes" id="UP001596042"/>
    </source>
</evidence>
<dbReference type="EMBL" id="JBHSEL010000051">
    <property type="protein sequence ID" value="MFC4625068.1"/>
    <property type="molecule type" value="Genomic_DNA"/>
</dbReference>
<dbReference type="RefSeq" id="WP_374832506.1">
    <property type="nucleotide sequence ID" value="NZ_JBHEEZ010000016.1"/>
</dbReference>
<evidence type="ECO:0000313" key="2">
    <source>
        <dbReference type="EMBL" id="MFC4625068.1"/>
    </source>
</evidence>